<dbReference type="InParanoid" id="A0A6P7L9P9"/>
<dbReference type="FunCoup" id="A0A6P7L9P9">
    <property type="interactions" value="1208"/>
</dbReference>
<dbReference type="InterPro" id="IPR029251">
    <property type="entry name" value="Faap100"/>
</dbReference>
<dbReference type="RefSeq" id="XP_028991183.1">
    <property type="nucleotide sequence ID" value="XM_029135350.3"/>
</dbReference>
<reference evidence="2" key="1">
    <citation type="submission" date="2025-08" db="UniProtKB">
        <authorList>
            <consortium name="RefSeq"/>
        </authorList>
    </citation>
    <scope>IDENTIFICATION</scope>
</reference>
<evidence type="ECO:0000313" key="1">
    <source>
        <dbReference type="Proteomes" id="UP000515150"/>
    </source>
</evidence>
<dbReference type="KEGG" id="bspl:114846430"/>
<dbReference type="PANTHER" id="PTHR14890:SF1">
    <property type="entry name" value="FANCONI ANEMIA CORE COMPLEX-ASSOCIATED PROTEIN 100"/>
    <property type="match status" value="1"/>
</dbReference>
<dbReference type="Proteomes" id="UP000515150">
    <property type="component" value="Chromosome 19"/>
</dbReference>
<name>A0A6P7L9P9_BETSP</name>
<dbReference type="GO" id="GO:0005654">
    <property type="term" value="C:nucleoplasm"/>
    <property type="evidence" value="ECO:0007669"/>
    <property type="project" value="TreeGrafter"/>
</dbReference>
<dbReference type="OrthoDB" id="6495021at2759"/>
<dbReference type="CTD" id="80233"/>
<dbReference type="PANTHER" id="PTHR14890">
    <property type="entry name" value="FANCONI ANEMIA CORE COMPLEX-ASSOCIATED PROTEIN 100"/>
    <property type="match status" value="1"/>
</dbReference>
<dbReference type="GO" id="GO:0043240">
    <property type="term" value="C:Fanconi anaemia nuclear complex"/>
    <property type="evidence" value="ECO:0007669"/>
    <property type="project" value="InterPro"/>
</dbReference>
<proteinExistence type="predicted"/>
<protein>
    <submittedName>
        <fullName evidence="2">Fanconi anemia core complex-associated protein 100</fullName>
    </submittedName>
</protein>
<sequence>MEGRCTVETWAELGISSSPTCLVNFGTDVFLCTGSDEVYAFNTQQRKLTAVLQFPGPVNDLVESYDKQVLFVPCRSGVYSLNLQFLLSRFQSSQASSCPVELKIPSEFLVVREERVLSLIHVGSILLILSQTDTSWLFSLYKTTKQTPTSKYEILSSISLPHVAQEDNELKGYVTRRPVLVCVYSDNTRPPYLSSTSSKEAKTLNQFHLEPVLFRNLFGIDSALVKSPVILCGLSDGRLCFLPLLLPGLQLRVLHHLEQPVVFVGASVVMKTSPAHAQCLVVVGELGRVVVIKREKSVAEGKYNTVSITEGCLPGPVVCGCVDKHNLYFSTGSDLFLLELSDGSQGSESQHRNEETCGALKSHTSLNVCRVMSLAEPVCGIAGEVELLGVSVRGQLQRITLPARTEVGCVVNDLLPAIGDVCERASALETSIKSKKQILVHLNHVLNIGILLIANQNSENNLPEEEKPIRCHAILNWNRLLQKESLNLTCVLNNSSPYILQQGWTLNLDVCPLSTSVSTGGESHSTTFSLPFCNLHPGQTIKVSLPLAIAEDKSFPVMVNCSLIFSLAGLLGEEQLLSSCISLPLNTLLVDWLHVLQVDCPTASHRTTISQYSSGTKDILKTFLSSQHNRCSGRGPEEVEGVLKQKEEQYSANVHVSLNLLRDTQVLKSSHIDLSHSISLLDWLLFEEHGGVKMGHQWDKTTYSSAVVRAQASNGDKIKLIARKVNVGKECLEREESPSILEVQVEGKSIEAVRGLHHAVLNRLLTLLQKASRTSASARGVYRLGLRSALHQAEHVLKQIQQSRILKAESFSASPRQMTRSVTYQELKGNCLL</sequence>
<dbReference type="GO" id="GO:0036297">
    <property type="term" value="P:interstrand cross-link repair"/>
    <property type="evidence" value="ECO:0007669"/>
    <property type="project" value="InterPro"/>
</dbReference>
<accession>A0A6P7L9P9</accession>
<gene>
    <name evidence="2" type="primary">faap100</name>
</gene>
<evidence type="ECO:0000313" key="2">
    <source>
        <dbReference type="RefSeq" id="XP_028991183.1"/>
    </source>
</evidence>
<dbReference type="GeneID" id="114846430"/>
<dbReference type="AlphaFoldDB" id="A0A6P7L9P9"/>
<keyword evidence="1" id="KW-1185">Reference proteome</keyword>
<dbReference type="Pfam" id="PF15146">
    <property type="entry name" value="FANCAA"/>
    <property type="match status" value="1"/>
</dbReference>
<organism evidence="1 2">
    <name type="scientific">Betta splendens</name>
    <name type="common">Siamese fighting fish</name>
    <dbReference type="NCBI Taxonomy" id="158456"/>
    <lineage>
        <taxon>Eukaryota</taxon>
        <taxon>Metazoa</taxon>
        <taxon>Chordata</taxon>
        <taxon>Craniata</taxon>
        <taxon>Vertebrata</taxon>
        <taxon>Euteleostomi</taxon>
        <taxon>Actinopterygii</taxon>
        <taxon>Neopterygii</taxon>
        <taxon>Teleostei</taxon>
        <taxon>Neoteleostei</taxon>
        <taxon>Acanthomorphata</taxon>
        <taxon>Anabantaria</taxon>
        <taxon>Anabantiformes</taxon>
        <taxon>Anabantoidei</taxon>
        <taxon>Osphronemidae</taxon>
        <taxon>Betta</taxon>
    </lineage>
</organism>